<evidence type="ECO:0000256" key="4">
    <source>
        <dbReference type="SAM" id="SignalP"/>
    </source>
</evidence>
<feature type="compositionally biased region" description="Basic and acidic residues" evidence="3">
    <location>
        <begin position="65"/>
        <end position="78"/>
    </location>
</feature>
<feature type="compositionally biased region" description="Basic and acidic residues" evidence="3">
    <location>
        <begin position="156"/>
        <end position="173"/>
    </location>
</feature>
<feature type="signal peptide" evidence="4">
    <location>
        <begin position="1"/>
        <end position="19"/>
    </location>
</feature>
<dbReference type="InterPro" id="IPR000618">
    <property type="entry name" value="Insect_cuticle"/>
</dbReference>
<feature type="region of interest" description="Disordered" evidence="3">
    <location>
        <begin position="714"/>
        <end position="738"/>
    </location>
</feature>
<feature type="chain" id="PRO_5034829978" evidence="4">
    <location>
        <begin position="20"/>
        <end position="738"/>
    </location>
</feature>
<name>A0A8D8WXJ5_9HEMI</name>
<feature type="coiled-coil region" evidence="2">
    <location>
        <begin position="368"/>
        <end position="395"/>
    </location>
</feature>
<protein>
    <submittedName>
        <fullName evidence="5">Cuticle protein 8</fullName>
    </submittedName>
</protein>
<feature type="region of interest" description="Disordered" evidence="3">
    <location>
        <begin position="507"/>
        <end position="530"/>
    </location>
</feature>
<evidence type="ECO:0000256" key="2">
    <source>
        <dbReference type="SAM" id="Coils"/>
    </source>
</evidence>
<reference evidence="5" key="1">
    <citation type="submission" date="2021-05" db="EMBL/GenBank/DDBJ databases">
        <authorList>
            <person name="Alioto T."/>
            <person name="Alioto T."/>
            <person name="Gomez Garrido J."/>
        </authorList>
    </citation>
    <scope>NUCLEOTIDE SEQUENCE</scope>
</reference>
<evidence type="ECO:0000256" key="3">
    <source>
        <dbReference type="SAM" id="MobiDB-lite"/>
    </source>
</evidence>
<feature type="compositionally biased region" description="Basic and acidic residues" evidence="3">
    <location>
        <begin position="126"/>
        <end position="148"/>
    </location>
</feature>
<dbReference type="Pfam" id="PF00379">
    <property type="entry name" value="Chitin_bind_4"/>
    <property type="match status" value="1"/>
</dbReference>
<sequence>MFQASCIFCLLQVLNLVHADSSQQVEYKLPLPAARSVRSQSQKLEPEPAVNPEYHFRYFVHNEDTGDFKSQEESRDGKSVVGRYTVAEPTGHVREVKYTADEKHGFRADVKIHPPGTFETKNAGKRSADAEEKSDTVEEKEDVQADKPSEEDDQHADETKSSEELLHNDKPQQPEEMTDEEVEKTLENKDHILNPQEHEHSNTDEEKSADAGHKEEGDNLIITVNAEKKPLTEVKADPARQPVHITHAVKDPISQPAYPFIPHFNAPYPYAQRIPNPAVADVPAAHHIPHPAVADYYHSIPHPAVIEHHLRTPGAIPPPAPVHPAPIPAALPSFIYRDHPISPVSPIFIQQPSNQAHHYLPGNVQDILAAKQANIQDVENTLRQAAANEGRHEERYGTHSYQIHPKPMMFQLADPPMHVLLPSSQFDQSYKALTYLAPNYPYNLPYVYQPSQEDLGRAGIPLQFLDHRNYADEGQKSILNYNNFIKPIVNHIPLQYIPEKFRPVSSTASPLNADQVSSTPQGQQEAPHQHEIQINKGQTPAPATASSPSHYFPFLYPLTTFLQRPFFQQHVPHQVAHSVQPQQVPVQQNNVQIQQDNEKVQKPAAQPVQSAPAPQQVAAPAANEQQRYYFIQPSFPSNGQYRYNAGSPPAPQKPAATPVKPTPVPLRAQPVPTQVPVPAHNHNAHSIQEKSSNLYSFPYNSPVALLVLPFDQQHPQQKGNENNGVRDPMGNFYRAYKK</sequence>
<accession>A0A8D8WXJ5</accession>
<evidence type="ECO:0000313" key="5">
    <source>
        <dbReference type="EMBL" id="CAG6674838.1"/>
    </source>
</evidence>
<organism evidence="5">
    <name type="scientific">Cacopsylla melanoneura</name>
    <dbReference type="NCBI Taxonomy" id="428564"/>
    <lineage>
        <taxon>Eukaryota</taxon>
        <taxon>Metazoa</taxon>
        <taxon>Ecdysozoa</taxon>
        <taxon>Arthropoda</taxon>
        <taxon>Hexapoda</taxon>
        <taxon>Insecta</taxon>
        <taxon>Pterygota</taxon>
        <taxon>Neoptera</taxon>
        <taxon>Paraneoptera</taxon>
        <taxon>Hemiptera</taxon>
        <taxon>Sternorrhyncha</taxon>
        <taxon>Psylloidea</taxon>
        <taxon>Psyllidae</taxon>
        <taxon>Psyllinae</taxon>
        <taxon>Cacopsylla</taxon>
    </lineage>
</organism>
<keyword evidence="1" id="KW-0193">Cuticle</keyword>
<keyword evidence="2" id="KW-0175">Coiled coil</keyword>
<feature type="region of interest" description="Disordered" evidence="3">
    <location>
        <begin position="65"/>
        <end position="86"/>
    </location>
</feature>
<feature type="region of interest" description="Disordered" evidence="3">
    <location>
        <begin position="596"/>
        <end position="622"/>
    </location>
</feature>
<feature type="region of interest" description="Disordered" evidence="3">
    <location>
        <begin position="640"/>
        <end position="659"/>
    </location>
</feature>
<dbReference type="EMBL" id="HBUF01234935">
    <property type="protein sequence ID" value="CAG6674838.1"/>
    <property type="molecule type" value="Transcribed_RNA"/>
</dbReference>
<keyword evidence="4" id="KW-0732">Signal</keyword>
<proteinExistence type="predicted"/>
<feature type="compositionally biased region" description="Low complexity" evidence="3">
    <location>
        <begin position="602"/>
        <end position="622"/>
    </location>
</feature>
<dbReference type="AlphaFoldDB" id="A0A8D8WXJ5"/>
<feature type="region of interest" description="Disordered" evidence="3">
    <location>
        <begin position="107"/>
        <end position="218"/>
    </location>
</feature>
<dbReference type="PROSITE" id="PS51155">
    <property type="entry name" value="CHIT_BIND_RR_2"/>
    <property type="match status" value="1"/>
</dbReference>
<feature type="compositionally biased region" description="Polar residues" evidence="3">
    <location>
        <begin position="507"/>
        <end position="526"/>
    </location>
</feature>
<dbReference type="GO" id="GO:0042302">
    <property type="term" value="F:structural constituent of cuticle"/>
    <property type="evidence" value="ECO:0007669"/>
    <property type="project" value="UniProtKB-UniRule"/>
</dbReference>
<feature type="compositionally biased region" description="Polar residues" evidence="3">
    <location>
        <begin position="714"/>
        <end position="723"/>
    </location>
</feature>
<feature type="compositionally biased region" description="Basic and acidic residues" evidence="3">
    <location>
        <begin position="183"/>
        <end position="217"/>
    </location>
</feature>
<evidence type="ECO:0000256" key="1">
    <source>
        <dbReference type="PROSITE-ProRule" id="PRU00497"/>
    </source>
</evidence>